<dbReference type="GeneID" id="24921887"/>
<evidence type="ECO:0000256" key="7">
    <source>
        <dbReference type="RuleBase" id="RU003651"/>
    </source>
</evidence>
<keyword evidence="5 7" id="KW-0067">ATP-binding</keyword>
<dbReference type="FunFam" id="3.40.50.300:FF:000033">
    <property type="entry name" value="26S protease regulatory subunit 6B"/>
    <property type="match status" value="1"/>
</dbReference>
<dbReference type="InterPro" id="IPR003960">
    <property type="entry name" value="ATPase_AAA_CS"/>
</dbReference>
<comment type="subcellular location">
    <subcellularLocation>
        <location evidence="1">Cytoplasm</location>
    </subcellularLocation>
</comment>
<evidence type="ECO:0000256" key="5">
    <source>
        <dbReference type="ARBA" id="ARBA00022840"/>
    </source>
</evidence>
<dbReference type="Pfam" id="PF00004">
    <property type="entry name" value="AAA"/>
    <property type="match status" value="1"/>
</dbReference>
<keyword evidence="3" id="KW-0963">Cytoplasm</keyword>
<comment type="similarity">
    <text evidence="2 7">Belongs to the AAA ATPase family.</text>
</comment>
<dbReference type="Gene3D" id="3.40.50.300">
    <property type="entry name" value="P-loop containing nucleotide triphosphate hydrolases"/>
    <property type="match status" value="1"/>
</dbReference>
<dbReference type="GO" id="GO:0000502">
    <property type="term" value="C:proteasome complex"/>
    <property type="evidence" value="ECO:0007669"/>
    <property type="project" value="UniProtKB-KW"/>
</dbReference>
<evidence type="ECO:0000256" key="4">
    <source>
        <dbReference type="ARBA" id="ARBA00022741"/>
    </source>
</evidence>
<evidence type="ECO:0000259" key="8">
    <source>
        <dbReference type="SMART" id="SM00382"/>
    </source>
</evidence>
<dbReference type="FunCoup" id="D8MB37">
    <property type="interactions" value="432"/>
</dbReference>
<evidence type="ECO:0000313" key="9">
    <source>
        <dbReference type="EMBL" id="CBK25276.2"/>
    </source>
</evidence>
<evidence type="ECO:0000313" key="10">
    <source>
        <dbReference type="Proteomes" id="UP000008312"/>
    </source>
</evidence>
<dbReference type="InterPro" id="IPR041569">
    <property type="entry name" value="AAA_lid_3"/>
</dbReference>
<dbReference type="InterPro" id="IPR003593">
    <property type="entry name" value="AAA+_ATPase"/>
</dbReference>
<sequence length="388" mass="43752">MESLIAKYKEEHKRLVDREREYDEERALVKKTDEDYASIKRKLTAFQSVGHSIGDVVCVLNDEEVLVKLSLGSRYVVNVKKSVDMSSLQQGTRVALDTTTKMIMQSLPPKVDPSVSAMMEESTEQIKWSDIGGLNDQIREIREVIELPLVRPEFFVRTGIKAPKGVLLYGPPGTGKTLIAKALASSIKATFIKTVASSLIEKYVGESSRVVRELFNYARQHTPAVVFIDEIDAIGSKRRENGSGADREIQRAMMELLNQLDGFNELTQVKVVMATNRPDTLDPALLRPGRLDRKVEIPLPNSIARKDILRIHSQNMKKNGEIDFDTLSKITDGFNGADLRNVCTEAAMFAIREERNYVMNEDFTKAARKQTEAKKLESKLEYEKVWGV</sequence>
<dbReference type="EMBL" id="FN668690">
    <property type="protein sequence ID" value="CBK25276.2"/>
    <property type="molecule type" value="Genomic_DNA"/>
</dbReference>
<dbReference type="AlphaFoldDB" id="D8MB37"/>
<reference evidence="9" key="1">
    <citation type="submission" date="2010-02" db="EMBL/GenBank/DDBJ databases">
        <title>Sequencing and annotation of the Blastocystis hominis genome.</title>
        <authorList>
            <person name="Wincker P."/>
        </authorList>
    </citation>
    <scope>NUCLEOTIDE SEQUENCE</scope>
    <source>
        <strain evidence="9">Singapore isolate B</strain>
    </source>
</reference>
<dbReference type="Proteomes" id="UP000008312">
    <property type="component" value="Unassembled WGS sequence"/>
</dbReference>
<dbReference type="InterPro" id="IPR032501">
    <property type="entry name" value="Prot_ATP_ID_OB_2nd"/>
</dbReference>
<keyword evidence="10" id="KW-1185">Reference proteome</keyword>
<organism evidence="9">
    <name type="scientific">Blastocystis hominis</name>
    <dbReference type="NCBI Taxonomy" id="12968"/>
    <lineage>
        <taxon>Eukaryota</taxon>
        <taxon>Sar</taxon>
        <taxon>Stramenopiles</taxon>
        <taxon>Bigyra</taxon>
        <taxon>Opalozoa</taxon>
        <taxon>Opalinata</taxon>
        <taxon>Blastocystidae</taxon>
        <taxon>Blastocystis</taxon>
    </lineage>
</organism>
<dbReference type="OrthoDB" id="1664597at2759"/>
<dbReference type="InterPro" id="IPR027417">
    <property type="entry name" value="P-loop_NTPase"/>
</dbReference>
<evidence type="ECO:0000256" key="2">
    <source>
        <dbReference type="ARBA" id="ARBA00006914"/>
    </source>
</evidence>
<dbReference type="GO" id="GO:0005524">
    <property type="term" value="F:ATP binding"/>
    <property type="evidence" value="ECO:0007669"/>
    <property type="project" value="UniProtKB-KW"/>
</dbReference>
<dbReference type="OMA" id="DHEPCVI"/>
<feature type="domain" description="AAA+ ATPase" evidence="8">
    <location>
        <begin position="162"/>
        <end position="301"/>
    </location>
</feature>
<dbReference type="InParanoid" id="D8MB37"/>
<proteinExistence type="inferred from homology"/>
<name>D8MB37_BLAHO</name>
<protein>
    <recommendedName>
        <fullName evidence="8">AAA+ ATPase domain-containing protein</fullName>
    </recommendedName>
</protein>
<dbReference type="Gene3D" id="1.10.8.60">
    <property type="match status" value="1"/>
</dbReference>
<dbReference type="InterPro" id="IPR003959">
    <property type="entry name" value="ATPase_AAA_core"/>
</dbReference>
<dbReference type="PANTHER" id="PTHR23073">
    <property type="entry name" value="26S PROTEASOME REGULATORY SUBUNIT"/>
    <property type="match status" value="1"/>
</dbReference>
<keyword evidence="6" id="KW-0647">Proteasome</keyword>
<dbReference type="Pfam" id="PF17862">
    <property type="entry name" value="AAA_lid_3"/>
    <property type="match status" value="1"/>
</dbReference>
<dbReference type="SUPFAM" id="SSF52540">
    <property type="entry name" value="P-loop containing nucleoside triphosphate hydrolases"/>
    <property type="match status" value="1"/>
</dbReference>
<dbReference type="Pfam" id="PF16450">
    <property type="entry name" value="Prot_ATP_ID_OB_C"/>
    <property type="match status" value="1"/>
</dbReference>
<evidence type="ECO:0000256" key="3">
    <source>
        <dbReference type="ARBA" id="ARBA00022490"/>
    </source>
</evidence>
<accession>D8MB37</accession>
<dbReference type="InterPro" id="IPR012340">
    <property type="entry name" value="NA-bd_OB-fold"/>
</dbReference>
<dbReference type="InterPro" id="IPR050221">
    <property type="entry name" value="26S_Proteasome_ATPase"/>
</dbReference>
<evidence type="ECO:0000256" key="1">
    <source>
        <dbReference type="ARBA" id="ARBA00004496"/>
    </source>
</evidence>
<dbReference type="GO" id="GO:0005737">
    <property type="term" value="C:cytoplasm"/>
    <property type="evidence" value="ECO:0007669"/>
    <property type="project" value="UniProtKB-SubCell"/>
</dbReference>
<dbReference type="RefSeq" id="XP_012899324.1">
    <property type="nucleotide sequence ID" value="XM_013043870.1"/>
</dbReference>
<dbReference type="Gene3D" id="2.40.50.140">
    <property type="entry name" value="Nucleic acid-binding proteins"/>
    <property type="match status" value="1"/>
</dbReference>
<dbReference type="SMART" id="SM00382">
    <property type="entry name" value="AAA"/>
    <property type="match status" value="1"/>
</dbReference>
<dbReference type="GO" id="GO:0016887">
    <property type="term" value="F:ATP hydrolysis activity"/>
    <property type="evidence" value="ECO:0007669"/>
    <property type="project" value="InterPro"/>
</dbReference>
<gene>
    <name evidence="9" type="ORF">GSBLH_T00004890001</name>
</gene>
<evidence type="ECO:0000256" key="6">
    <source>
        <dbReference type="ARBA" id="ARBA00022942"/>
    </source>
</evidence>
<dbReference type="PROSITE" id="PS00674">
    <property type="entry name" value="AAA"/>
    <property type="match status" value="1"/>
</dbReference>
<keyword evidence="4 7" id="KW-0547">Nucleotide-binding</keyword>
<dbReference type="FunFam" id="1.10.8.60:FF:000006">
    <property type="entry name" value="26S protease regulatory subunit 8"/>
    <property type="match status" value="1"/>
</dbReference>